<comment type="caution">
    <text evidence="3">The sequence shown here is derived from an EMBL/GenBank/DDBJ whole genome shotgun (WGS) entry which is preliminary data.</text>
</comment>
<keyword evidence="2" id="KW-0812">Transmembrane</keyword>
<protein>
    <recommendedName>
        <fullName evidence="5">Outer membrane protein beta-barrel domain-containing protein</fullName>
    </recommendedName>
</protein>
<sequence length="524" mass="54793">MTPFTDNNFPEQRSTGSLEDLFRQKFAEAEVAPRADLWERLDNDLLVRQNEGYRRRLGVWRWAAAAACAVASLSGGAWLMQQDRTATKSAADAPLAAASTLRDALVEPAKSGAANQAVAATNATEEDAAVSQGLTATSNAAAQPRRNVTSNRTVTAPRYGTAASASSVAAASQQSADKSGLGLTAGVREGIRSFFGEAAGSSGATTTATTATTAAAGNRAGASATDAAAFAGQLSEEASMLQPIASVLHGGSNDARPDSLKAALLQVPTLAAAEVPAAQEEDEKPAEAAAKAWRWRTGYTASRFAPNINTVAAMGSAGGFSADSRTQSFTTKTKPVLNPGLAQRGQVGGSWQFAERWSLVTAAELTVAAGNTVVEEAPARLYPYGVPMVANRVPSQQEARYHFTTASVPVQLRYSGRKSGWSLYGAVGAAVNVLLRNRLEVDGEPVTDDVPYRRTLASVRGDVGLQFASAKAPWKFMIGPEAEVGLNSMNSNATGTWLERTKPYSIGLAASMEFGSRKADVVQP</sequence>
<keyword evidence="2" id="KW-0472">Membrane</keyword>
<gene>
    <name evidence="3" type="ORF">GCM10023186_12910</name>
</gene>
<evidence type="ECO:0000256" key="1">
    <source>
        <dbReference type="SAM" id="MobiDB-lite"/>
    </source>
</evidence>
<feature type="compositionally biased region" description="Polar residues" evidence="1">
    <location>
        <begin position="323"/>
        <end position="333"/>
    </location>
</feature>
<evidence type="ECO:0008006" key="5">
    <source>
        <dbReference type="Google" id="ProtNLM"/>
    </source>
</evidence>
<name>A0ABP8IX50_9BACT</name>
<feature type="compositionally biased region" description="Polar residues" evidence="1">
    <location>
        <begin position="132"/>
        <end position="154"/>
    </location>
</feature>
<accession>A0ABP8IX50</accession>
<dbReference type="EMBL" id="BAABHA010000002">
    <property type="protein sequence ID" value="GAA4377605.1"/>
    <property type="molecule type" value="Genomic_DNA"/>
</dbReference>
<dbReference type="RefSeq" id="WP_345222416.1">
    <property type="nucleotide sequence ID" value="NZ_BAABHA010000002.1"/>
</dbReference>
<keyword evidence="2" id="KW-1133">Transmembrane helix</keyword>
<evidence type="ECO:0000313" key="3">
    <source>
        <dbReference type="EMBL" id="GAA4377605.1"/>
    </source>
</evidence>
<dbReference type="Proteomes" id="UP001500454">
    <property type="component" value="Unassembled WGS sequence"/>
</dbReference>
<keyword evidence="4" id="KW-1185">Reference proteome</keyword>
<feature type="region of interest" description="Disordered" evidence="1">
    <location>
        <begin position="129"/>
        <end position="154"/>
    </location>
</feature>
<organism evidence="3 4">
    <name type="scientific">Hymenobacter koreensis</name>
    <dbReference type="NCBI Taxonomy" id="1084523"/>
    <lineage>
        <taxon>Bacteria</taxon>
        <taxon>Pseudomonadati</taxon>
        <taxon>Bacteroidota</taxon>
        <taxon>Cytophagia</taxon>
        <taxon>Cytophagales</taxon>
        <taxon>Hymenobacteraceae</taxon>
        <taxon>Hymenobacter</taxon>
    </lineage>
</organism>
<proteinExistence type="predicted"/>
<evidence type="ECO:0000256" key="2">
    <source>
        <dbReference type="SAM" id="Phobius"/>
    </source>
</evidence>
<evidence type="ECO:0000313" key="4">
    <source>
        <dbReference type="Proteomes" id="UP001500454"/>
    </source>
</evidence>
<feature type="region of interest" description="Disordered" evidence="1">
    <location>
        <begin position="321"/>
        <end position="341"/>
    </location>
</feature>
<reference evidence="4" key="1">
    <citation type="journal article" date="2019" name="Int. J. Syst. Evol. Microbiol.">
        <title>The Global Catalogue of Microorganisms (GCM) 10K type strain sequencing project: providing services to taxonomists for standard genome sequencing and annotation.</title>
        <authorList>
            <consortium name="The Broad Institute Genomics Platform"/>
            <consortium name="The Broad Institute Genome Sequencing Center for Infectious Disease"/>
            <person name="Wu L."/>
            <person name="Ma J."/>
        </authorList>
    </citation>
    <scope>NUCLEOTIDE SEQUENCE [LARGE SCALE GENOMIC DNA]</scope>
    <source>
        <strain evidence="4">JCM 17924</strain>
    </source>
</reference>
<feature type="transmembrane region" description="Helical" evidence="2">
    <location>
        <begin position="59"/>
        <end position="80"/>
    </location>
</feature>